<evidence type="ECO:0000313" key="4">
    <source>
        <dbReference type="EMBL" id="KAK2162590.1"/>
    </source>
</evidence>
<organism evidence="4 5">
    <name type="scientific">Paralvinella palmiformis</name>
    <dbReference type="NCBI Taxonomy" id="53620"/>
    <lineage>
        <taxon>Eukaryota</taxon>
        <taxon>Metazoa</taxon>
        <taxon>Spiralia</taxon>
        <taxon>Lophotrochozoa</taxon>
        <taxon>Annelida</taxon>
        <taxon>Polychaeta</taxon>
        <taxon>Sedentaria</taxon>
        <taxon>Canalipalpata</taxon>
        <taxon>Terebellida</taxon>
        <taxon>Terebelliformia</taxon>
        <taxon>Alvinellidae</taxon>
        <taxon>Paralvinella</taxon>
    </lineage>
</organism>
<dbReference type="Proteomes" id="UP001208570">
    <property type="component" value="Unassembled WGS sequence"/>
</dbReference>
<name>A0AAD9K1B5_9ANNE</name>
<evidence type="ECO:0000313" key="5">
    <source>
        <dbReference type="Proteomes" id="UP001208570"/>
    </source>
</evidence>
<keyword evidence="5" id="KW-1185">Reference proteome</keyword>
<keyword evidence="2" id="KW-0472">Membrane</keyword>
<reference evidence="4" key="1">
    <citation type="journal article" date="2023" name="Mol. Biol. Evol.">
        <title>Third-Generation Sequencing Reveals the Adaptive Role of the Epigenome in Three Deep-Sea Polychaetes.</title>
        <authorList>
            <person name="Perez M."/>
            <person name="Aroh O."/>
            <person name="Sun Y."/>
            <person name="Lan Y."/>
            <person name="Juniper S.K."/>
            <person name="Young C.R."/>
            <person name="Angers B."/>
            <person name="Qian P.Y."/>
        </authorList>
    </citation>
    <scope>NUCLEOTIDE SEQUENCE</scope>
    <source>
        <strain evidence="4">P08H-3</strain>
    </source>
</reference>
<comment type="caution">
    <text evidence="4">The sequence shown here is derived from an EMBL/GenBank/DDBJ whole genome shotgun (WGS) entry which is preliminary data.</text>
</comment>
<dbReference type="PROSITE" id="PS00236">
    <property type="entry name" value="NEUROTR_ION_CHANNEL"/>
    <property type="match status" value="1"/>
</dbReference>
<gene>
    <name evidence="4" type="ORF">LSH36_95g00042</name>
</gene>
<evidence type="ECO:0000256" key="1">
    <source>
        <dbReference type="ARBA" id="ARBA00004141"/>
    </source>
</evidence>
<proteinExistence type="predicted"/>
<accession>A0AAD9K1B5</accession>
<dbReference type="SUPFAM" id="SSF63712">
    <property type="entry name" value="Nicotinic receptor ligand binding domain-like"/>
    <property type="match status" value="1"/>
</dbReference>
<dbReference type="Gene3D" id="2.70.170.10">
    <property type="entry name" value="Neurotransmitter-gated ion-channel ligand-binding domain"/>
    <property type="match status" value="1"/>
</dbReference>
<dbReference type="Pfam" id="PF02931">
    <property type="entry name" value="Neur_chan_LBD"/>
    <property type="match status" value="1"/>
</dbReference>
<sequence>MYLRQAWQDKRLEFEPINNKIRKIRLGEDSWNKLWVPDTFFRNEKGANFHTVTVKNRLLTLNASGFLWYVTKISATLSCPMKLQKYPLDTQHCPMMFESFGYTMDTMYFSWLPSPVDIDPNVQLPQFTLKDEILYDCSQNYTAGSTS</sequence>
<dbReference type="PANTHER" id="PTHR18945">
    <property type="entry name" value="NEUROTRANSMITTER GATED ION CHANNEL"/>
    <property type="match status" value="1"/>
</dbReference>
<protein>
    <recommendedName>
        <fullName evidence="3">Neurotransmitter-gated ion-channel ligand-binding domain-containing protein</fullName>
    </recommendedName>
</protein>
<dbReference type="AlphaFoldDB" id="A0AAD9K1B5"/>
<evidence type="ECO:0000256" key="2">
    <source>
        <dbReference type="ARBA" id="ARBA00023136"/>
    </source>
</evidence>
<dbReference type="InterPro" id="IPR018000">
    <property type="entry name" value="Neurotransmitter_ion_chnl_CS"/>
</dbReference>
<evidence type="ECO:0000259" key="3">
    <source>
        <dbReference type="Pfam" id="PF02931"/>
    </source>
</evidence>
<dbReference type="InterPro" id="IPR006202">
    <property type="entry name" value="Neur_chan_lig-bd"/>
</dbReference>
<dbReference type="GO" id="GO:0004888">
    <property type="term" value="F:transmembrane signaling receptor activity"/>
    <property type="evidence" value="ECO:0007669"/>
    <property type="project" value="InterPro"/>
</dbReference>
<dbReference type="GO" id="GO:0005230">
    <property type="term" value="F:extracellular ligand-gated monoatomic ion channel activity"/>
    <property type="evidence" value="ECO:0007669"/>
    <property type="project" value="InterPro"/>
</dbReference>
<dbReference type="InterPro" id="IPR036734">
    <property type="entry name" value="Neur_chan_lig-bd_sf"/>
</dbReference>
<dbReference type="InterPro" id="IPR006201">
    <property type="entry name" value="Neur_channel"/>
</dbReference>
<comment type="subcellular location">
    <subcellularLocation>
        <location evidence="1">Membrane</location>
        <topology evidence="1">Multi-pass membrane protein</topology>
    </subcellularLocation>
</comment>
<dbReference type="EMBL" id="JAODUP010000095">
    <property type="protein sequence ID" value="KAK2162590.1"/>
    <property type="molecule type" value="Genomic_DNA"/>
</dbReference>
<feature type="domain" description="Neurotransmitter-gated ion-channel ligand-binding" evidence="3">
    <location>
        <begin position="1"/>
        <end position="133"/>
    </location>
</feature>
<dbReference type="GO" id="GO:0016020">
    <property type="term" value="C:membrane"/>
    <property type="evidence" value="ECO:0007669"/>
    <property type="project" value="UniProtKB-SubCell"/>
</dbReference>